<dbReference type="GO" id="GO:0005743">
    <property type="term" value="C:mitochondrial inner membrane"/>
    <property type="evidence" value="ECO:0007669"/>
    <property type="project" value="UniProtKB-SubCell"/>
</dbReference>
<evidence type="ECO:0000256" key="11">
    <source>
        <dbReference type="ARBA" id="ARBA00023027"/>
    </source>
</evidence>
<dbReference type="InterPro" id="IPR037225">
    <property type="entry name" value="Nuo51_FMN-bd_sf"/>
</dbReference>
<dbReference type="FunFam" id="3.40.50.11540:FF:000001">
    <property type="entry name" value="NADH dehydrogenase [ubiquinone] flavoprotein 1, mitochondrial"/>
    <property type="match status" value="1"/>
</dbReference>
<reference evidence="15 16" key="1">
    <citation type="journal article" date="2018" name="Mol. Biol. Evol.">
        <title>Broad Genomic Sampling Reveals a Smut Pathogenic Ancestry of the Fungal Clade Ustilaginomycotina.</title>
        <authorList>
            <person name="Kijpornyongpan T."/>
            <person name="Mondo S.J."/>
            <person name="Barry K."/>
            <person name="Sandor L."/>
            <person name="Lee J."/>
            <person name="Lipzen A."/>
            <person name="Pangilinan J."/>
            <person name="LaButti K."/>
            <person name="Hainaut M."/>
            <person name="Henrissat B."/>
            <person name="Grigoriev I.V."/>
            <person name="Spatafora J.W."/>
            <person name="Aime M.C."/>
        </authorList>
    </citation>
    <scope>NUCLEOTIDE SEQUENCE [LARGE SCALE GENOMIC DNA]</scope>
    <source>
        <strain evidence="15 16">MCA 4186</strain>
    </source>
</reference>
<dbReference type="GO" id="GO:0008137">
    <property type="term" value="F:NADH dehydrogenase (ubiquinone) activity"/>
    <property type="evidence" value="ECO:0007669"/>
    <property type="project" value="UniProtKB-EC"/>
</dbReference>
<evidence type="ECO:0000256" key="10">
    <source>
        <dbReference type="ARBA" id="ARBA00023014"/>
    </source>
</evidence>
<dbReference type="FunFam" id="1.20.1440.230:FF:000001">
    <property type="entry name" value="Mitochondrial NADH dehydrogenase flavoprotein 1"/>
    <property type="match status" value="1"/>
</dbReference>
<evidence type="ECO:0000256" key="1">
    <source>
        <dbReference type="ARBA" id="ARBA00001917"/>
    </source>
</evidence>
<keyword evidence="13" id="KW-0679">Respiratory chain</keyword>
<evidence type="ECO:0000256" key="9">
    <source>
        <dbReference type="ARBA" id="ARBA00023004"/>
    </source>
</evidence>
<keyword evidence="13" id="KW-0813">Transport</keyword>
<dbReference type="OrthoDB" id="42889at2759"/>
<keyword evidence="11 13" id="KW-0520">NAD</keyword>
<dbReference type="InterPro" id="IPR001949">
    <property type="entry name" value="NADH-UbQ_OxRdtase_51kDa_CS"/>
</dbReference>
<evidence type="ECO:0000256" key="13">
    <source>
        <dbReference type="RuleBase" id="RU364066"/>
    </source>
</evidence>
<keyword evidence="13" id="KW-0999">Mitochondrion inner membrane</keyword>
<dbReference type="InterPro" id="IPR011538">
    <property type="entry name" value="Nuo51_FMN-bd"/>
</dbReference>
<dbReference type="Proteomes" id="UP000245946">
    <property type="component" value="Unassembled WGS sequence"/>
</dbReference>
<dbReference type="Gene3D" id="1.20.1440.230">
    <property type="entry name" value="NADH-ubiquinone oxidoreductase 51kDa subunit, iron-sulphur binding domain"/>
    <property type="match status" value="1"/>
</dbReference>
<keyword evidence="8" id="KW-1278">Translocase</keyword>
<dbReference type="RefSeq" id="XP_025595698.1">
    <property type="nucleotide sequence ID" value="XM_025743300.1"/>
</dbReference>
<comment type="function">
    <text evidence="13">Core subunit of the mitochondrial membrane respiratory chain NADH dehydrogenase (Complex I) which catalyzes electron transfer from NADH through the respiratory chain, using ubiquinone as an electron acceptor. Essential for the catalytic activity and assembly of complex I.</text>
</comment>
<evidence type="ECO:0000259" key="14">
    <source>
        <dbReference type="SMART" id="SM00928"/>
    </source>
</evidence>
<evidence type="ECO:0000313" key="15">
    <source>
        <dbReference type="EMBL" id="PWN95419.1"/>
    </source>
</evidence>
<dbReference type="SUPFAM" id="SSF142019">
    <property type="entry name" value="Nqo1 FMN-binding domain-like"/>
    <property type="match status" value="1"/>
</dbReference>
<keyword evidence="13" id="KW-0496">Mitochondrion</keyword>
<gene>
    <name evidence="15" type="ORF">FA09DRAFT_332068</name>
</gene>
<dbReference type="Gene3D" id="3.40.50.11540">
    <property type="entry name" value="NADH-ubiquinone oxidoreductase 51kDa subunit"/>
    <property type="match status" value="1"/>
</dbReference>
<dbReference type="InterPro" id="IPR011537">
    <property type="entry name" value="NADH-UbQ_OxRdtase_suF"/>
</dbReference>
<evidence type="ECO:0000256" key="3">
    <source>
        <dbReference type="ARBA" id="ARBA00007523"/>
    </source>
</evidence>
<dbReference type="FunFam" id="3.10.20.600:FF:000001">
    <property type="entry name" value="NADH dehydrogenase [ubiquinone] flavoprotein 1, mitochondrial"/>
    <property type="match status" value="1"/>
</dbReference>
<keyword evidence="13" id="KW-0472">Membrane</keyword>
<comment type="subunit">
    <text evidence="12">Complex I is composed of about 40 different subunits. This is a component of the flavoprotein-sulfur (FP) fragment of the enzyme.</text>
</comment>
<protein>
    <recommendedName>
        <fullName evidence="13">NADH dehydrogenase [ubiquinone] flavoprotein 1, mitochondrial</fullName>
        <ecNumber evidence="13">7.1.1.2</ecNumber>
    </recommendedName>
</protein>
<keyword evidence="9 13" id="KW-0408">Iron</keyword>
<dbReference type="SUPFAM" id="SSF140490">
    <property type="entry name" value="Nqo1C-terminal domain-like"/>
    <property type="match status" value="1"/>
</dbReference>
<dbReference type="PROSITE" id="PS00645">
    <property type="entry name" value="COMPLEX1_51K_2"/>
    <property type="match status" value="1"/>
</dbReference>
<dbReference type="PROSITE" id="PS00644">
    <property type="entry name" value="COMPLEX1_51K_1"/>
    <property type="match status" value="1"/>
</dbReference>
<dbReference type="InterPro" id="IPR050837">
    <property type="entry name" value="ComplexI_51kDa_subunit"/>
</dbReference>
<comment type="cofactor">
    <cofactor evidence="2 13">
        <name>[4Fe-4S] cluster</name>
        <dbReference type="ChEBI" id="CHEBI:49883"/>
    </cofactor>
</comment>
<dbReference type="Pfam" id="PF22461">
    <property type="entry name" value="SLBB_2"/>
    <property type="match status" value="1"/>
</dbReference>
<dbReference type="InterPro" id="IPR054765">
    <property type="entry name" value="SLBB_dom"/>
</dbReference>
<dbReference type="AlphaFoldDB" id="A0A316Z1H5"/>
<dbReference type="InterPro" id="IPR019575">
    <property type="entry name" value="Nuop51_4Fe4S-bd"/>
</dbReference>
<comment type="similarity">
    <text evidence="3 13">Belongs to the complex I 51 kDa subunit family.</text>
</comment>
<evidence type="ECO:0000256" key="2">
    <source>
        <dbReference type="ARBA" id="ARBA00001966"/>
    </source>
</evidence>
<keyword evidence="10 13" id="KW-0411">Iron-sulfur</keyword>
<dbReference type="InterPro" id="IPR037207">
    <property type="entry name" value="Nuop51_4Fe4S-bd_sf"/>
</dbReference>
<dbReference type="Pfam" id="PF10589">
    <property type="entry name" value="NADH_4Fe-4S"/>
    <property type="match status" value="1"/>
</dbReference>
<dbReference type="NCBIfam" id="NF010120">
    <property type="entry name" value="PRK13596.1"/>
    <property type="match status" value="1"/>
</dbReference>
<comment type="subcellular location">
    <subcellularLocation>
        <location evidence="13">Mitochondrion inner membrane</location>
        <topology evidence="13">Peripheral membrane protein</topology>
        <orientation evidence="13">Matrix side</orientation>
    </subcellularLocation>
</comment>
<sequence length="509" mass="55115">MQRATTLARAKAVSAARLPAAASAVPAAARGLATVTDAPKRSHGGLRDQDRIFQNAYLRHDHLLAGAKKRGDWHKTKELVLKGHDWIISEMKKSGMRGRGGAGFPSGLKWSFMLKPGWEKDPRPRYLVINADEGEPGTCKDREIMRGDPHKLIEGCLLAGRAMGANAAYIYIRGEFYLEAAHVQQAVHEAYKAGLIGKNACGSGYDFDVYVHKGAGAYICGEETALIESLEGKQGKPRLKPPFPADVGVFGCPTTVANVETVAAAPTILRRGAEWFAGFGRDKNQGTKLFAISGHVNNPCVVEEEMGIPLRELIERHCGGVRGGWDNLLGIVPGGSSVPILPKDKADGALMDFDGLKDAGSSLGTGAVIVMDKSTDVIAAISRFSKFYKHESCGQCTPCREGTTWIAEMMSRMEKGRADMREIDQIWELTRAMEGHTICALADAAAWPVQGLLRHFRPTIEARIAEYQAQHGKVLYGGHLANAYPQDLAMPEIASPEPARSLPNPLAQQ</sequence>
<organism evidence="15 16">
    <name type="scientific">Tilletiopsis washingtonensis</name>
    <dbReference type="NCBI Taxonomy" id="58919"/>
    <lineage>
        <taxon>Eukaryota</taxon>
        <taxon>Fungi</taxon>
        <taxon>Dikarya</taxon>
        <taxon>Basidiomycota</taxon>
        <taxon>Ustilaginomycotina</taxon>
        <taxon>Exobasidiomycetes</taxon>
        <taxon>Entylomatales</taxon>
        <taxon>Entylomatales incertae sedis</taxon>
        <taxon>Tilletiopsis</taxon>
    </lineage>
</organism>
<dbReference type="STRING" id="58919.A0A316Z1H5"/>
<keyword evidence="13" id="KW-0809">Transit peptide</keyword>
<keyword evidence="4 13" id="KW-0004">4Fe-4S</keyword>
<dbReference type="GO" id="GO:0046872">
    <property type="term" value="F:metal ion binding"/>
    <property type="evidence" value="ECO:0007669"/>
    <property type="project" value="UniProtKB-KW"/>
</dbReference>
<keyword evidence="6 13" id="KW-0288">FMN</keyword>
<dbReference type="EMBL" id="KZ819304">
    <property type="protein sequence ID" value="PWN95419.1"/>
    <property type="molecule type" value="Genomic_DNA"/>
</dbReference>
<keyword evidence="16" id="KW-1185">Reference proteome</keyword>
<dbReference type="PANTHER" id="PTHR11780">
    <property type="entry name" value="NADH-UBIQUINONE OXIDOREDUCTASE FLAVOPROTEIN 1 NDUFV1"/>
    <property type="match status" value="1"/>
</dbReference>
<comment type="catalytic activity">
    <reaction evidence="13">
        <text>a ubiquinone + NADH + 5 H(+)(in) = a ubiquinol + NAD(+) + 4 H(+)(out)</text>
        <dbReference type="Rhea" id="RHEA:29091"/>
        <dbReference type="Rhea" id="RHEA-COMP:9565"/>
        <dbReference type="Rhea" id="RHEA-COMP:9566"/>
        <dbReference type="ChEBI" id="CHEBI:15378"/>
        <dbReference type="ChEBI" id="CHEBI:16389"/>
        <dbReference type="ChEBI" id="CHEBI:17976"/>
        <dbReference type="ChEBI" id="CHEBI:57540"/>
        <dbReference type="ChEBI" id="CHEBI:57945"/>
        <dbReference type="EC" id="7.1.1.2"/>
    </reaction>
</comment>
<dbReference type="SUPFAM" id="SSF142984">
    <property type="entry name" value="Nqo1 middle domain-like"/>
    <property type="match status" value="1"/>
</dbReference>
<dbReference type="SMART" id="SM00928">
    <property type="entry name" value="NADH_4Fe-4S"/>
    <property type="match status" value="1"/>
</dbReference>
<comment type="cofactor">
    <cofactor evidence="1 13">
        <name>FMN</name>
        <dbReference type="ChEBI" id="CHEBI:58210"/>
    </cofactor>
</comment>
<evidence type="ECO:0000256" key="5">
    <source>
        <dbReference type="ARBA" id="ARBA00022630"/>
    </source>
</evidence>
<dbReference type="GO" id="GO:0051287">
    <property type="term" value="F:NAD binding"/>
    <property type="evidence" value="ECO:0007669"/>
    <property type="project" value="UniProtKB-UniRule"/>
</dbReference>
<dbReference type="Gene3D" id="3.10.20.600">
    <property type="match status" value="1"/>
</dbReference>
<keyword evidence="13" id="KW-0249">Electron transport</keyword>
<evidence type="ECO:0000256" key="8">
    <source>
        <dbReference type="ARBA" id="ARBA00022967"/>
    </source>
</evidence>
<evidence type="ECO:0000256" key="7">
    <source>
        <dbReference type="ARBA" id="ARBA00022723"/>
    </source>
</evidence>
<keyword evidence="5 13" id="KW-0285">Flavoprotein</keyword>
<keyword evidence="15" id="KW-0830">Ubiquinone</keyword>
<dbReference type="GO" id="GO:0051539">
    <property type="term" value="F:4 iron, 4 sulfur cluster binding"/>
    <property type="evidence" value="ECO:0007669"/>
    <property type="project" value="UniProtKB-UniRule"/>
</dbReference>
<dbReference type="Pfam" id="PF01512">
    <property type="entry name" value="Complex1_51K"/>
    <property type="match status" value="1"/>
</dbReference>
<dbReference type="PANTHER" id="PTHR11780:SF10">
    <property type="entry name" value="NADH DEHYDROGENASE [UBIQUINONE] FLAVOPROTEIN 1, MITOCHONDRIAL"/>
    <property type="match status" value="1"/>
</dbReference>
<name>A0A316Z1H5_9BASI</name>
<dbReference type="EC" id="7.1.1.2" evidence="13"/>
<evidence type="ECO:0000313" key="16">
    <source>
        <dbReference type="Proteomes" id="UP000245946"/>
    </source>
</evidence>
<evidence type="ECO:0000256" key="6">
    <source>
        <dbReference type="ARBA" id="ARBA00022643"/>
    </source>
</evidence>
<dbReference type="GeneID" id="37270844"/>
<accession>A0A316Z1H5</accession>
<dbReference type="NCBIfam" id="TIGR01959">
    <property type="entry name" value="nuoF_fam"/>
    <property type="match status" value="1"/>
</dbReference>
<dbReference type="GO" id="GO:0010181">
    <property type="term" value="F:FMN binding"/>
    <property type="evidence" value="ECO:0007669"/>
    <property type="project" value="InterPro"/>
</dbReference>
<evidence type="ECO:0000256" key="12">
    <source>
        <dbReference type="ARBA" id="ARBA00063883"/>
    </source>
</evidence>
<evidence type="ECO:0000256" key="4">
    <source>
        <dbReference type="ARBA" id="ARBA00022485"/>
    </source>
</evidence>
<proteinExistence type="inferred from homology"/>
<keyword evidence="7 13" id="KW-0479">Metal-binding</keyword>
<feature type="domain" description="NADH-ubiquinone oxidoreductase 51kDa subunit iron-sulphur binding" evidence="14">
    <location>
        <begin position="378"/>
        <end position="423"/>
    </location>
</feature>